<accession>A0AAF3F2Y1</accession>
<dbReference type="WBParaSite" id="MBELARI_LOCUS20917">
    <property type="protein sequence ID" value="MBELARI_LOCUS20917"/>
    <property type="gene ID" value="MBELARI_LOCUS20917"/>
</dbReference>
<proteinExistence type="predicted"/>
<evidence type="ECO:0000313" key="2">
    <source>
        <dbReference type="WBParaSite" id="MBELARI_LOCUS20917"/>
    </source>
</evidence>
<dbReference type="InterPro" id="IPR011009">
    <property type="entry name" value="Kinase-like_dom_sf"/>
</dbReference>
<dbReference type="Proteomes" id="UP000887575">
    <property type="component" value="Unassembled WGS sequence"/>
</dbReference>
<protein>
    <recommendedName>
        <fullName evidence="3">Protein kinase domain-containing protein</fullName>
    </recommendedName>
</protein>
<dbReference type="Gene3D" id="1.10.510.10">
    <property type="entry name" value="Transferase(Phosphotransferase) domain 1"/>
    <property type="match status" value="1"/>
</dbReference>
<evidence type="ECO:0008006" key="3">
    <source>
        <dbReference type="Google" id="ProtNLM"/>
    </source>
</evidence>
<sequence>MSKSDIYSAAMVIVVLDNRRPPTRNEKTNEELLTIKDEKLNTLVNKCLQQNPNDRPSVQECIGLLEELLKKFEKNESFERLPKRQLESQPTVNDFRDKLDASKVTIDRLLENFFDRLLENKLQLSNSNLVRENTLPNRFNKQQQRDHTSREQISLLLESLLLFSMCADIKIWPLFIEIANRCLRKLAYLIKIFTRPFYLKVFMNTTTLEEWYYLKEIPIKGHKHQWKQHIFLKKDTLQGKLLVGALVDEESQLTVFDPRTEIEQHKMQFLAFEVITPEWVLERIKSLHFKRDAIIHMMVQTAQSTPVFSDEKLRAHLTTGFEEEFTDIYQTNDRKESILAMRVRFLTIPRSVLLTYYGWSLKELPVYQKFYHRIGLLNVMNKKSLQPLYRTLSLEDFEKDIETKFSSTHLDFYVWNRGNEPKVFLLEPPRCINGFKKTVKGFTKKYNFTEVNLEKNSQKQFTQETVDLTVFEKTFTARLSAIKGNIKKSITHVK</sequence>
<evidence type="ECO:0000313" key="1">
    <source>
        <dbReference type="Proteomes" id="UP000887575"/>
    </source>
</evidence>
<reference evidence="2" key="1">
    <citation type="submission" date="2024-02" db="UniProtKB">
        <authorList>
            <consortium name="WormBaseParasite"/>
        </authorList>
    </citation>
    <scope>IDENTIFICATION</scope>
</reference>
<dbReference type="SUPFAM" id="SSF56112">
    <property type="entry name" value="Protein kinase-like (PK-like)"/>
    <property type="match status" value="1"/>
</dbReference>
<name>A0AAF3F2Y1_9BILA</name>
<keyword evidence="1" id="KW-1185">Reference proteome</keyword>
<dbReference type="AlphaFoldDB" id="A0AAF3F2Y1"/>
<organism evidence="1 2">
    <name type="scientific">Mesorhabditis belari</name>
    <dbReference type="NCBI Taxonomy" id="2138241"/>
    <lineage>
        <taxon>Eukaryota</taxon>
        <taxon>Metazoa</taxon>
        <taxon>Ecdysozoa</taxon>
        <taxon>Nematoda</taxon>
        <taxon>Chromadorea</taxon>
        <taxon>Rhabditida</taxon>
        <taxon>Rhabditina</taxon>
        <taxon>Rhabditomorpha</taxon>
        <taxon>Rhabditoidea</taxon>
        <taxon>Rhabditidae</taxon>
        <taxon>Mesorhabditinae</taxon>
        <taxon>Mesorhabditis</taxon>
    </lineage>
</organism>